<accession>A0A975IIV2</accession>
<dbReference type="AlphaFoldDB" id="A0A975IIV2"/>
<keyword evidence="3" id="KW-1185">Reference proteome</keyword>
<proteinExistence type="predicted"/>
<dbReference type="EMBL" id="CP072793">
    <property type="protein sequence ID" value="QTR54125.1"/>
    <property type="molecule type" value="Genomic_DNA"/>
</dbReference>
<dbReference type="RefSeq" id="WP_210219625.1">
    <property type="nucleotide sequence ID" value="NZ_CP072793.1"/>
</dbReference>
<sequence length="360" mass="41597">MHWLRRSALTIFFALFFICVIPCAQADENQSFSPLTRKSGDKIFCGVKNYNLKRHQNCGVESWKSQRTANCGIEAYRLKPHINCPGSIAYDQYYNTDSGSCRDSADAESTCREGYRMTKHTKTTGECQRFLGGSRGMDAHVHEYEMLIYESYQCTRNENLKACRGSFNGIENYKACRNEKHGPETYKACRKPEFGVESYNTCTYYLEPHEIKSYIDTNLGLVSFFAESMLTHEGNFYAFINNKFGLSCTIKTWNASPLFKDKVQELKSLYMMAFGEEYTDEIDCTQHLDIGIDAYQCQQESRDRVCNSVKSYMYAKKWLQVKQIDANNLTTDIASRKDQNIKDTLSIFQKELAKYETFIK</sequence>
<reference evidence="2" key="1">
    <citation type="submission" date="2021-04" db="EMBL/GenBank/DDBJ databases">
        <title>Genomics, taxonomy and metabolism of representatives of sulfur bacteria of the genus Thiothrix: Thiothrix fructosivorans QT, Thiothrix unzii A1T and three new species, Thiothrix subterranea sp. nov., Thiothrix litoralis sp. nov. and 'Candidatus Thiothrix anitrata' sp. nov.</title>
        <authorList>
            <person name="Ravin N.V."/>
            <person name="Smolyakov D."/>
            <person name="Rudenko T.S."/>
            <person name="Mardanov A.V."/>
            <person name="Beletsky A.V."/>
            <person name="Markov N.D."/>
            <person name="Fomenkov A.I."/>
            <person name="Roberts R.J."/>
            <person name="Karnachuk O.V."/>
            <person name="Novikov A."/>
            <person name="Grabovich M.Y."/>
        </authorList>
    </citation>
    <scope>NUCLEOTIDE SEQUENCE</scope>
    <source>
        <strain evidence="2">A1</strain>
    </source>
</reference>
<evidence type="ECO:0000313" key="2">
    <source>
        <dbReference type="EMBL" id="QTR54125.1"/>
    </source>
</evidence>
<feature type="signal peptide" evidence="1">
    <location>
        <begin position="1"/>
        <end position="26"/>
    </location>
</feature>
<name>A0A975IIV2_9GAMM</name>
<gene>
    <name evidence="2" type="ORF">J9260_03250</name>
</gene>
<evidence type="ECO:0000256" key="1">
    <source>
        <dbReference type="SAM" id="SignalP"/>
    </source>
</evidence>
<dbReference type="Proteomes" id="UP000672009">
    <property type="component" value="Chromosome"/>
</dbReference>
<protein>
    <submittedName>
        <fullName evidence="2">Uncharacterized protein</fullName>
    </submittedName>
</protein>
<keyword evidence="1" id="KW-0732">Signal</keyword>
<dbReference type="KEGG" id="tun:J9260_03250"/>
<feature type="chain" id="PRO_5038007847" evidence="1">
    <location>
        <begin position="27"/>
        <end position="360"/>
    </location>
</feature>
<organism evidence="2 3">
    <name type="scientific">Thiothrix unzii</name>
    <dbReference type="NCBI Taxonomy" id="111769"/>
    <lineage>
        <taxon>Bacteria</taxon>
        <taxon>Pseudomonadati</taxon>
        <taxon>Pseudomonadota</taxon>
        <taxon>Gammaproteobacteria</taxon>
        <taxon>Thiotrichales</taxon>
        <taxon>Thiotrichaceae</taxon>
        <taxon>Thiothrix</taxon>
    </lineage>
</organism>
<evidence type="ECO:0000313" key="3">
    <source>
        <dbReference type="Proteomes" id="UP000672009"/>
    </source>
</evidence>